<dbReference type="EMBL" id="CP099587">
    <property type="protein sequence ID" value="USS45093.1"/>
    <property type="molecule type" value="Genomic_DNA"/>
</dbReference>
<dbReference type="RefSeq" id="WP_209953956.1">
    <property type="nucleotide sequence ID" value="NZ_CP021074.1"/>
</dbReference>
<organism evidence="1 2">
    <name type="scientific">Burkholderia glumae</name>
    <name type="common">Pseudomonas glumae</name>
    <dbReference type="NCBI Taxonomy" id="337"/>
    <lineage>
        <taxon>Bacteria</taxon>
        <taxon>Pseudomonadati</taxon>
        <taxon>Pseudomonadota</taxon>
        <taxon>Betaproteobacteria</taxon>
        <taxon>Burkholderiales</taxon>
        <taxon>Burkholderiaceae</taxon>
        <taxon>Burkholderia</taxon>
    </lineage>
</organism>
<keyword evidence="2" id="KW-1185">Reference proteome</keyword>
<reference evidence="1" key="1">
    <citation type="submission" date="2022-06" db="EMBL/GenBank/DDBJ databases">
        <title>Draft genome sequence of Burkholderia glumae strain GR20004 isolated from rice panicle showing bacterial panicle blight.</title>
        <authorList>
            <person name="Choi S.Y."/>
            <person name="Lee Y.H."/>
        </authorList>
    </citation>
    <scope>NUCLEOTIDE SEQUENCE</scope>
    <source>
        <strain evidence="1">GR20004</strain>
    </source>
</reference>
<dbReference type="Proteomes" id="UP001056386">
    <property type="component" value="Chromosome 1"/>
</dbReference>
<sequence>MEQTGFDWREILFDLRRLGMMPTAVSGALGGAVSERALRDYAEETREPSHVRGELILALWEKQTGKARADAPRRPVLLRSMPTARVVRA</sequence>
<evidence type="ECO:0000313" key="1">
    <source>
        <dbReference type="EMBL" id="USS45093.1"/>
    </source>
</evidence>
<name>A0ABY5BDJ2_BURGL</name>
<evidence type="ECO:0000313" key="2">
    <source>
        <dbReference type="Proteomes" id="UP001056386"/>
    </source>
</evidence>
<proteinExistence type="predicted"/>
<accession>A0ABY5BDJ2</accession>
<protein>
    <submittedName>
        <fullName evidence="1">Uncharacterized protein</fullName>
    </submittedName>
</protein>
<gene>
    <name evidence="1" type="ORF">NFI99_26245</name>
</gene>